<evidence type="ECO:0000256" key="11">
    <source>
        <dbReference type="ARBA" id="ARBA00047984"/>
    </source>
</evidence>
<feature type="domain" description="S1 motif" evidence="13">
    <location>
        <begin position="163"/>
        <end position="241"/>
    </location>
</feature>
<dbReference type="InterPro" id="IPR041036">
    <property type="entry name" value="GH5_C"/>
</dbReference>
<keyword evidence="6" id="KW-0347">Helicase</keyword>
<evidence type="ECO:0000256" key="5">
    <source>
        <dbReference type="ARBA" id="ARBA00022801"/>
    </source>
</evidence>
<dbReference type="SMART" id="SM00847">
    <property type="entry name" value="HA2"/>
    <property type="match status" value="1"/>
</dbReference>
<dbReference type="CDD" id="cd05684">
    <property type="entry name" value="S1_DHX8_helicase"/>
    <property type="match status" value="1"/>
</dbReference>
<dbReference type="SMART" id="SM00487">
    <property type="entry name" value="DEXDc"/>
    <property type="match status" value="1"/>
</dbReference>
<dbReference type="InterPro" id="IPR011709">
    <property type="entry name" value="DEAD-box_helicase_OB_fold"/>
</dbReference>
<dbReference type="InterPro" id="IPR002464">
    <property type="entry name" value="DNA/RNA_helicase_DEAH_CS"/>
</dbReference>
<dbReference type="EC" id="3.6.4.13" evidence="2"/>
<dbReference type="Gene3D" id="3.20.20.80">
    <property type="entry name" value="Glycosidases"/>
    <property type="match status" value="2"/>
</dbReference>
<dbReference type="PROSITE" id="PS50126">
    <property type="entry name" value="S1"/>
    <property type="match status" value="1"/>
</dbReference>
<dbReference type="PROSITE" id="PS51194">
    <property type="entry name" value="HELICASE_CTER"/>
    <property type="match status" value="1"/>
</dbReference>
<dbReference type="SUPFAM" id="SSF52540">
    <property type="entry name" value="P-loop containing nucleoside triphosphate hydrolases"/>
    <property type="match status" value="1"/>
</dbReference>
<dbReference type="InterPro" id="IPR011545">
    <property type="entry name" value="DEAD/DEAH_box_helicase_dom"/>
</dbReference>
<dbReference type="Pfam" id="PF00271">
    <property type="entry name" value="Helicase_C"/>
    <property type="match status" value="1"/>
</dbReference>
<dbReference type="SUPFAM" id="SSF50249">
    <property type="entry name" value="Nucleic acid-binding proteins"/>
    <property type="match status" value="1"/>
</dbReference>
<evidence type="ECO:0000256" key="6">
    <source>
        <dbReference type="ARBA" id="ARBA00022806"/>
    </source>
</evidence>
<dbReference type="InterPro" id="IPR012340">
    <property type="entry name" value="NA-bd_OB-fold"/>
</dbReference>
<dbReference type="InterPro" id="IPR017853">
    <property type="entry name" value="GH"/>
</dbReference>
<dbReference type="GO" id="GO:0003724">
    <property type="term" value="F:RNA helicase activity"/>
    <property type="evidence" value="ECO:0007669"/>
    <property type="project" value="UniProtKB-EC"/>
</dbReference>
<comment type="catalytic activity">
    <reaction evidence="11">
        <text>ATP + H2O = ADP + phosphate + H(+)</text>
        <dbReference type="Rhea" id="RHEA:13065"/>
        <dbReference type="ChEBI" id="CHEBI:15377"/>
        <dbReference type="ChEBI" id="CHEBI:15378"/>
        <dbReference type="ChEBI" id="CHEBI:30616"/>
        <dbReference type="ChEBI" id="CHEBI:43474"/>
        <dbReference type="ChEBI" id="CHEBI:456216"/>
        <dbReference type="EC" id="3.6.4.13"/>
    </reaction>
</comment>
<dbReference type="Proteomes" id="UP000825438">
    <property type="component" value="Chromosome III"/>
</dbReference>
<dbReference type="GO" id="GO:0071013">
    <property type="term" value="C:catalytic step 2 spliceosome"/>
    <property type="evidence" value="ECO:0007669"/>
    <property type="project" value="TreeGrafter"/>
</dbReference>
<dbReference type="FunFam" id="1.20.120.1080:FF:000001">
    <property type="entry name" value="Pre-mRNA-splicing factor ATP-dependent RNA helicase"/>
    <property type="match status" value="1"/>
</dbReference>
<comment type="similarity">
    <text evidence="1">Belongs to the glycosyl hydrolase 5 (cellulase A) family.</text>
</comment>
<dbReference type="InterPro" id="IPR049621">
    <property type="entry name" value="S1_DHX8_helicase"/>
</dbReference>
<dbReference type="InterPro" id="IPR048333">
    <property type="entry name" value="HA2_WH"/>
</dbReference>
<sequence>MKQESPDAAQSSLLITLGSLVNKHLQISDDDNTIGSFLVKLHETATSDNRDKEGFVAFKEEVVKNGGDEFPSDFLRAVYDAFMEERRGIVKQEPSERLKVDSKVKQEPYTQVKREDDLESQLKQEALNFPGLALPNGSVERGQTAVKSESTQITSTSDPVQIGKIYKGTVSNVAAFGAFVRLHGARGDVSGLCHVSKLAYDGRRVPKAENAVKLGQEVFVKVTAMSDRDSRGRQKISLSMVGIDQLSGIDRSDEVGTESRGRTYQRQQQKRRKLTSPERWEIRQLIASGAASAADYPELNGANEDKESQDFDDDDEAVDIELNTKEPSFLKGQTSGFGAGMGVNPLLILKNPERSMSRAAMNGSKLVKEFKEEKAERQRQLERESRLARDSSDPLAELKREEIIKDKVIAEWRQSQSKQRSDLKNLPKKSIREQRESLPVFAMRSQLVQAIMDNQFLVIVGETGSGKTTQIVQYIYEEALNVDGEKEKLIGCTQPRRVAAVSVAKRVAEEVGCKVGEEVGYYIRFEDVTSPKTKIKYMTDGMLQREALLDPTMSKYSVIMLDEAHERTIATDVLFALLKKAAKSNPNLKVIVTSATLDSGKFASFFNDCPVINIPGRTFPVETLFSREPEPDYLAAALDCVMQIHIAEAEGDILVFLTGQEEIDTSCEVLYSRIKTLGSAVPELIILPVYSALSSDMQSKIFEPAPPGARKVVLATNIAETSITIDGIRYVVDPGYVKVNAYDPKLGMDSLVVSPISQAQANQRAGRAGRTGPGKCYRLYTEQAFKHEMLPNSIPEIQRQNLSLTILMLKAMGINDLLNFEFMDPPPAQTMVNALHDLYNLDALDEQGFLTSFGRKMSEFPMEPALAKTVIESTELECVDEVLTIVAMLSVQSVFNRPKDKQAAADQKKQRFHSVYGDHITLLNVYRAWDLNGRSAGWCKDNFIHERSMRRALDVRKQLCQILSRFRIPITSCGSDTVAVRKAFCSGFFRNSAKRDPHEGLYNTLVDQTPVSMHPSSALYGKSSEYVIYHTVLVTTKEYMHCVSVIDPRWLLELAPRFFKKSDPTSEKKKKEKIVPLYNRFAENQDAWRLSSQIEAKKRATAISDHLSLYSAGPGFAGSGVRPLRKRFDSNEPITPAENKSNSILPCEPLHVQDGYLVDESGRKRVLKGINVDSAMKYPTKPFMPSYEGDCSDPNSVFFDDENVTFVGRPFPLEEAEMHLNRIKSWGFNTIRYLVTWEAIEHAGPEKYDHEFVKYTIEVLKIIHKVGGLYVFMECHQDVWSRYSGGSGAPLWTFYAAGLEPANFSATEAAILQNDPRFDRAYDQECYPKMLWTTNYKRLAALTMFTLFFAGNTYFPHLRINGQNIQTFLQKHHMRALGHLWYNVVHSLPEMVKDGTLLGFESLNEPNCGLVGHSHMGRHPANQHLRLDTTPTVYQCFRLGMGLPVEVDVYKITVSGPQKDGSRLVDPKGKRAWLSAEEQQKYDTKYGWRRSGWKNGECIFAGLKIWKWNKFADWDKINQMPLDKRLEFSYQECSLRMPNYFNQVSPKISFNVKDERLPECIDMHFFINHFFVEYYKRFKKIIRSISPNVFMLMEPPTLEPPPDLKNDDRGIVDEKTIYCPHYYDGLSLLMKTWNDKYNVDTLGIMRGRYLNPVLGLVVGERAIRNCIKKQFCEIANECRENLGNIPVLMSETGMPFDMDGKRAYEDGRYTSQTAAIDALANALEGSRMHHTYWCYTSTNCHKWGDRWNNEDFSFWSPEDRDLAFDDDDTESASPSRRSSVTPSLRAIRALKETTGSSSIIKTRLNYHKKRLMPQLFKKQFCGDEEDFDDDVESTLENSTLISVSSDNLRYKHMKNCYPSPDGLRAPSAVLRPFLITSMGVVKDTEFDIKSSRFALTLTIKDRLDDETLEKCPTVIFVPKWHYPYLNYNDIYLTSGHVKYNERLEYLEWYHFDADDGAHSCSNSSSTARTSSDDETIIIKNNSGKYEDITQKDEALLGDICTIT</sequence>
<evidence type="ECO:0000256" key="2">
    <source>
        <dbReference type="ARBA" id="ARBA00012552"/>
    </source>
</evidence>
<keyword evidence="8" id="KW-0508">mRNA splicing</keyword>
<dbReference type="Pfam" id="PF00575">
    <property type="entry name" value="S1"/>
    <property type="match status" value="1"/>
</dbReference>
<dbReference type="SMART" id="SM00316">
    <property type="entry name" value="S1"/>
    <property type="match status" value="1"/>
</dbReference>
<keyword evidence="9" id="KW-0539">Nucleus</keyword>
<dbReference type="GO" id="GO:0004553">
    <property type="term" value="F:hydrolase activity, hydrolyzing O-glycosyl compounds"/>
    <property type="evidence" value="ECO:0007669"/>
    <property type="project" value="InterPro"/>
</dbReference>
<dbReference type="SUPFAM" id="SSF51445">
    <property type="entry name" value="(Trans)glycosidases"/>
    <property type="match status" value="1"/>
</dbReference>
<dbReference type="GO" id="GO:0003723">
    <property type="term" value="F:RNA binding"/>
    <property type="evidence" value="ECO:0007669"/>
    <property type="project" value="TreeGrafter"/>
</dbReference>
<feature type="domain" description="Helicase C-terminal" evidence="15">
    <location>
        <begin position="641"/>
        <end position="813"/>
    </location>
</feature>
<organism evidence="16">
    <name type="scientific">Candidozyma auris</name>
    <name type="common">Yeast</name>
    <name type="synonym">Candida auris</name>
    <dbReference type="NCBI Taxonomy" id="498019"/>
    <lineage>
        <taxon>Eukaryota</taxon>
        <taxon>Fungi</taxon>
        <taxon>Dikarya</taxon>
        <taxon>Ascomycota</taxon>
        <taxon>Saccharomycotina</taxon>
        <taxon>Pichiomycetes</taxon>
        <taxon>Metschnikowiaceae</taxon>
        <taxon>Candidozyma</taxon>
    </lineage>
</organism>
<dbReference type="Pfam" id="PF21010">
    <property type="entry name" value="HA2_C"/>
    <property type="match status" value="1"/>
</dbReference>
<protein>
    <recommendedName>
        <fullName evidence="2">RNA helicase</fullName>
        <ecNumber evidence="2">3.6.4.13</ecNumber>
    </recommendedName>
</protein>
<dbReference type="PANTHER" id="PTHR18934:SF85">
    <property type="entry name" value="ATP-DEPENDENT RNA HELICASE DHX8"/>
    <property type="match status" value="1"/>
</dbReference>
<evidence type="ECO:0000256" key="10">
    <source>
        <dbReference type="ARBA" id="ARBA00023295"/>
    </source>
</evidence>
<dbReference type="Pfam" id="PF04408">
    <property type="entry name" value="WHD_HA2"/>
    <property type="match status" value="1"/>
</dbReference>
<evidence type="ECO:0000256" key="8">
    <source>
        <dbReference type="ARBA" id="ARBA00023187"/>
    </source>
</evidence>
<dbReference type="GO" id="GO:0005684">
    <property type="term" value="C:U2-type spliceosomal complex"/>
    <property type="evidence" value="ECO:0007669"/>
    <property type="project" value="UniProtKB-ARBA"/>
</dbReference>
<dbReference type="InterPro" id="IPR001650">
    <property type="entry name" value="Helicase_C-like"/>
</dbReference>
<feature type="domain" description="Helicase ATP-binding" evidence="14">
    <location>
        <begin position="448"/>
        <end position="615"/>
    </location>
</feature>
<feature type="region of interest" description="Disordered" evidence="12">
    <location>
        <begin position="293"/>
        <end position="314"/>
    </location>
</feature>
<accession>A0A8F2W220</accession>
<keyword evidence="5" id="KW-0378">Hydrolase</keyword>
<dbReference type="Pfam" id="PF07717">
    <property type="entry name" value="OB_NTP_bind"/>
    <property type="match status" value="1"/>
</dbReference>
<dbReference type="PROSITE" id="PS00690">
    <property type="entry name" value="DEAH_ATP_HELICASE"/>
    <property type="match status" value="1"/>
</dbReference>
<evidence type="ECO:0000256" key="12">
    <source>
        <dbReference type="SAM" id="MobiDB-lite"/>
    </source>
</evidence>
<dbReference type="InterPro" id="IPR007502">
    <property type="entry name" value="Helicase-assoc_dom"/>
</dbReference>
<keyword evidence="3" id="KW-0507">mRNA processing</keyword>
<keyword evidence="4" id="KW-0547">Nucleotide-binding</keyword>
<evidence type="ECO:0000313" key="16">
    <source>
        <dbReference type="EMBL" id="QWW23826.1"/>
    </source>
</evidence>
<keyword evidence="7" id="KW-0067">ATP-binding</keyword>
<evidence type="ECO:0000259" key="14">
    <source>
        <dbReference type="PROSITE" id="PS51192"/>
    </source>
</evidence>
<evidence type="ECO:0000256" key="3">
    <source>
        <dbReference type="ARBA" id="ARBA00022664"/>
    </source>
</evidence>
<dbReference type="Pfam" id="PF18564">
    <property type="entry name" value="Glyco_hydro_5_C"/>
    <property type="match status" value="1"/>
</dbReference>
<dbReference type="InterPro" id="IPR001547">
    <property type="entry name" value="Glyco_hydro_5"/>
</dbReference>
<reference evidence="16" key="1">
    <citation type="submission" date="2021-06" db="EMBL/GenBank/DDBJ databases">
        <title>Candida auris outbreak in lebanese hospital.</title>
        <authorList>
            <person name="Finianos M."/>
        </authorList>
    </citation>
    <scope>NUCLEOTIDE SEQUENCE</scope>
    <source>
        <strain evidence="16">CA7LBN</strain>
    </source>
</reference>
<evidence type="ECO:0000259" key="15">
    <source>
        <dbReference type="PROSITE" id="PS51194"/>
    </source>
</evidence>
<dbReference type="FunFam" id="3.40.50.300:FF:000615">
    <property type="entry name" value="pre-mRNA-splicing factor ATP-dependent RNA helicase DEAH7"/>
    <property type="match status" value="1"/>
</dbReference>
<name>A0A8F2W220_CANAR</name>
<dbReference type="FunFam" id="3.20.20.80:FF:000174">
    <property type="entry name" value="YIR007W-like protein"/>
    <property type="match status" value="1"/>
</dbReference>
<dbReference type="FunFam" id="3.40.50.300:FF:000101">
    <property type="entry name" value="Pre-mRNA-splicing factor ATP-dependent RNA helicase"/>
    <property type="match status" value="1"/>
</dbReference>
<dbReference type="PROSITE" id="PS51192">
    <property type="entry name" value="HELICASE_ATP_BIND_1"/>
    <property type="match status" value="1"/>
</dbReference>
<feature type="region of interest" description="Disordered" evidence="12">
    <location>
        <begin position="251"/>
        <end position="278"/>
    </location>
</feature>
<dbReference type="InterPro" id="IPR003029">
    <property type="entry name" value="S1_domain"/>
</dbReference>
<dbReference type="EMBL" id="CP076751">
    <property type="protein sequence ID" value="QWW23826.1"/>
    <property type="molecule type" value="Genomic_DNA"/>
</dbReference>
<dbReference type="Gene3D" id="2.40.50.140">
    <property type="entry name" value="Nucleic acid-binding proteins"/>
    <property type="match status" value="1"/>
</dbReference>
<dbReference type="Gene3D" id="3.40.50.300">
    <property type="entry name" value="P-loop containing nucleotide triphosphate hydrolases"/>
    <property type="match status" value="2"/>
</dbReference>
<evidence type="ECO:0000256" key="1">
    <source>
        <dbReference type="ARBA" id="ARBA00005641"/>
    </source>
</evidence>
<dbReference type="Gene3D" id="1.20.120.1080">
    <property type="match status" value="1"/>
</dbReference>
<dbReference type="GO" id="GO:0000272">
    <property type="term" value="P:polysaccharide catabolic process"/>
    <property type="evidence" value="ECO:0007669"/>
    <property type="project" value="InterPro"/>
</dbReference>
<dbReference type="Pfam" id="PF00150">
    <property type="entry name" value="Cellulase"/>
    <property type="match status" value="1"/>
</dbReference>
<dbReference type="PANTHER" id="PTHR18934">
    <property type="entry name" value="ATP-DEPENDENT RNA HELICASE"/>
    <property type="match status" value="1"/>
</dbReference>
<feature type="compositionally biased region" description="Basic and acidic residues" evidence="12">
    <location>
        <begin position="251"/>
        <end position="261"/>
    </location>
</feature>
<keyword evidence="10" id="KW-0326">Glycosidase</keyword>
<evidence type="ECO:0000256" key="4">
    <source>
        <dbReference type="ARBA" id="ARBA00022741"/>
    </source>
</evidence>
<dbReference type="SMART" id="SM00490">
    <property type="entry name" value="HELICc"/>
    <property type="match status" value="1"/>
</dbReference>
<dbReference type="GO" id="GO:0000390">
    <property type="term" value="P:spliceosomal complex disassembly"/>
    <property type="evidence" value="ECO:0007669"/>
    <property type="project" value="TreeGrafter"/>
</dbReference>
<evidence type="ECO:0000259" key="13">
    <source>
        <dbReference type="PROSITE" id="PS50126"/>
    </source>
</evidence>
<dbReference type="GO" id="GO:0005524">
    <property type="term" value="F:ATP binding"/>
    <property type="evidence" value="ECO:0007669"/>
    <property type="project" value="UniProtKB-KW"/>
</dbReference>
<dbReference type="GO" id="GO:0065003">
    <property type="term" value="P:protein-containing complex assembly"/>
    <property type="evidence" value="ECO:0007669"/>
    <property type="project" value="UniProtKB-ARBA"/>
</dbReference>
<dbReference type="Pfam" id="PF00270">
    <property type="entry name" value="DEAD"/>
    <property type="match status" value="1"/>
</dbReference>
<evidence type="ECO:0000256" key="9">
    <source>
        <dbReference type="ARBA" id="ARBA00023242"/>
    </source>
</evidence>
<dbReference type="InterPro" id="IPR014001">
    <property type="entry name" value="Helicase_ATP-bd"/>
</dbReference>
<evidence type="ECO:0000256" key="7">
    <source>
        <dbReference type="ARBA" id="ARBA00022840"/>
    </source>
</evidence>
<dbReference type="InterPro" id="IPR027417">
    <property type="entry name" value="P-loop_NTPase"/>
</dbReference>
<gene>
    <name evidence="16" type="ORF">CA7LBN_002660</name>
</gene>
<dbReference type="CDD" id="cd18791">
    <property type="entry name" value="SF2_C_RHA"/>
    <property type="match status" value="1"/>
</dbReference>
<proteinExistence type="inferred from homology"/>